<dbReference type="InterPro" id="IPR036073">
    <property type="entry name" value="Desulfoferrodoxin_Fe-bd_dom_sf"/>
</dbReference>
<dbReference type="PANTHER" id="PTHR46558">
    <property type="entry name" value="TRACRIPTIONAL REGULATORY PROTEIN-RELATED-RELATED"/>
    <property type="match status" value="1"/>
</dbReference>
<dbReference type="AlphaFoldDB" id="A0A6N3HNL4"/>
<dbReference type="PANTHER" id="PTHR46558:SF11">
    <property type="entry name" value="HTH-TYPE TRANSCRIPTIONAL REGULATOR XRE"/>
    <property type="match status" value="1"/>
</dbReference>
<dbReference type="InterPro" id="IPR001387">
    <property type="entry name" value="Cro/C1-type_HTH"/>
</dbReference>
<sequence length="197" mass="22477">MQFRKEKGMTQQQVADLLGISNKTVSKWERGLGCPDVSLWDDLSTVLGADILKLLQGELSPNRPDVGKLEKTLFYVCPTCGNILVSTGTASISCCGRKLKPLIPVSCSEEHKAVLREIDLEYYVTVNHDMRKDHYISFAALVYHDRIYLNRLYPEQNPEFRLPMVRKGGYLYIYCTQHGLQKCPIAQITREHERIAD</sequence>
<dbReference type="GO" id="GO:0003677">
    <property type="term" value="F:DNA binding"/>
    <property type="evidence" value="ECO:0007669"/>
    <property type="project" value="UniProtKB-KW"/>
</dbReference>
<dbReference type="GO" id="GO:0005506">
    <property type="term" value="F:iron ion binding"/>
    <property type="evidence" value="ECO:0007669"/>
    <property type="project" value="InterPro"/>
</dbReference>
<keyword evidence="1" id="KW-0238">DNA-binding</keyword>
<evidence type="ECO:0000256" key="1">
    <source>
        <dbReference type="ARBA" id="ARBA00023125"/>
    </source>
</evidence>
<accession>A0A6N3HNL4</accession>
<dbReference type="CDD" id="cd00093">
    <property type="entry name" value="HTH_XRE"/>
    <property type="match status" value="1"/>
</dbReference>
<dbReference type="Gene3D" id="2.60.40.730">
    <property type="entry name" value="SOR catalytic domain"/>
    <property type="match status" value="1"/>
</dbReference>
<dbReference type="Gene3D" id="1.10.260.40">
    <property type="entry name" value="lambda repressor-like DNA-binding domains"/>
    <property type="match status" value="1"/>
</dbReference>
<dbReference type="GO" id="GO:0050605">
    <property type="term" value="F:superoxide reductase activity"/>
    <property type="evidence" value="ECO:0007669"/>
    <property type="project" value="UniProtKB-EC"/>
</dbReference>
<dbReference type="EMBL" id="CACRUH010000071">
    <property type="protein sequence ID" value="VYU78465.1"/>
    <property type="molecule type" value="Genomic_DNA"/>
</dbReference>
<gene>
    <name evidence="3" type="primary">dfx_1</name>
    <name evidence="3" type="ORF">CHLFYP18_02837</name>
</gene>
<dbReference type="PROSITE" id="PS50943">
    <property type="entry name" value="HTH_CROC1"/>
    <property type="match status" value="1"/>
</dbReference>
<protein>
    <submittedName>
        <fullName evidence="3">Desulfoferrodoxin</fullName>
        <ecNumber evidence="3">1.15.1.2</ecNumber>
    </submittedName>
</protein>
<dbReference type="EC" id="1.15.1.2" evidence="3"/>
<dbReference type="Pfam" id="PF01381">
    <property type="entry name" value="HTH_3"/>
    <property type="match status" value="1"/>
</dbReference>
<evidence type="ECO:0000313" key="3">
    <source>
        <dbReference type="EMBL" id="VYU78465.1"/>
    </source>
</evidence>
<dbReference type="InterPro" id="IPR010982">
    <property type="entry name" value="Lambda_DNA-bd_dom_sf"/>
</dbReference>
<reference evidence="3" key="1">
    <citation type="submission" date="2019-11" db="EMBL/GenBank/DDBJ databases">
        <authorList>
            <person name="Feng L."/>
        </authorList>
    </citation>
    <scope>NUCLEOTIDE SEQUENCE</scope>
    <source>
        <strain evidence="3">ChathewayiLFYP18</strain>
    </source>
</reference>
<keyword evidence="3" id="KW-0560">Oxidoreductase</keyword>
<dbReference type="SUPFAM" id="SSF47413">
    <property type="entry name" value="lambda repressor-like DNA-binding domains"/>
    <property type="match status" value="1"/>
</dbReference>
<proteinExistence type="predicted"/>
<feature type="domain" description="HTH cro/C1-type" evidence="2">
    <location>
        <begin position="2"/>
        <end position="54"/>
    </location>
</feature>
<dbReference type="SMART" id="SM00530">
    <property type="entry name" value="HTH_XRE"/>
    <property type="match status" value="1"/>
</dbReference>
<name>A0A6N3HNL4_9FIRM</name>
<evidence type="ECO:0000259" key="2">
    <source>
        <dbReference type="PROSITE" id="PS50943"/>
    </source>
</evidence>
<organism evidence="3">
    <name type="scientific">Hungatella hathewayi</name>
    <dbReference type="NCBI Taxonomy" id="154046"/>
    <lineage>
        <taxon>Bacteria</taxon>
        <taxon>Bacillati</taxon>
        <taxon>Bacillota</taxon>
        <taxon>Clostridia</taxon>
        <taxon>Lachnospirales</taxon>
        <taxon>Lachnospiraceae</taxon>
        <taxon>Hungatella</taxon>
    </lineage>
</organism>
<dbReference type="SUPFAM" id="SSF49367">
    <property type="entry name" value="Superoxide reductase-like"/>
    <property type="match status" value="1"/>
</dbReference>